<feature type="transmembrane region" description="Helical" evidence="2">
    <location>
        <begin position="161"/>
        <end position="182"/>
    </location>
</feature>
<evidence type="ECO:0000256" key="1">
    <source>
        <dbReference type="SAM" id="MobiDB-lite"/>
    </source>
</evidence>
<keyword evidence="2" id="KW-0812">Transmembrane</keyword>
<feature type="compositionally biased region" description="Basic and acidic residues" evidence="1">
    <location>
        <begin position="7"/>
        <end position="16"/>
    </location>
</feature>
<keyword evidence="2" id="KW-1133">Transmembrane helix</keyword>
<protein>
    <submittedName>
        <fullName evidence="3">Uncharacterized protein</fullName>
    </submittedName>
</protein>
<reference evidence="3 4" key="1">
    <citation type="submission" date="2019-07" db="EMBL/GenBank/DDBJ databases">
        <title>Genomes of Cafeteria roenbergensis.</title>
        <authorList>
            <person name="Fischer M.G."/>
            <person name="Hackl T."/>
            <person name="Roman M."/>
        </authorList>
    </citation>
    <scope>NUCLEOTIDE SEQUENCE [LARGE SCALE GENOMIC DNA]</scope>
    <source>
        <strain evidence="3 4">RCC970-E3</strain>
    </source>
</reference>
<proteinExistence type="predicted"/>
<evidence type="ECO:0000313" key="4">
    <source>
        <dbReference type="Proteomes" id="UP000324907"/>
    </source>
</evidence>
<gene>
    <name evidence="3" type="ORF">FNF28_05072</name>
</gene>
<evidence type="ECO:0000256" key="2">
    <source>
        <dbReference type="SAM" id="Phobius"/>
    </source>
</evidence>
<evidence type="ECO:0000313" key="3">
    <source>
        <dbReference type="EMBL" id="KAA0161324.1"/>
    </source>
</evidence>
<dbReference type="EMBL" id="VLTL01000096">
    <property type="protein sequence ID" value="KAA0161324.1"/>
    <property type="molecule type" value="Genomic_DNA"/>
</dbReference>
<sequence>MQPFVQPHEEASKKPETSAAPGQRGNAAALDVRIPVEHDEVDDLGALHLTRVKVARGRLALCWMVFATATALSVITALAFATAVGTAAPPRMAVESWMGWTATYATDSPGVLFEGPAGALMATAVVMAAAFSGASLWWRAQRIVFRHRDVGLFSWRDGVSWAVRAARICFGIVAAVVFSQLVGPAQNPASINQALWFQACELAPAYAMASAGSGQTGVSGNVPLSDECKATFIMSMTLEAATEDQFRGAIPDHGIPTDRSSLPEPSDRMLWMRPVGPRTACLDQVSSDGLSDPGAERVHQPPFEKRPLRRCAGTSPLASYVFSNWATVVRDATPQLGGDQSVQCDALAHATFYADAGAPLWDAEQWFCGLEAEDRGQSVAVNFSTAGLSQVLAAPCYDGQRGDPPFMQSLGAFRYGAEGAAAAGGDALRLPRVRALVSSLSDQQLQVTVGPEAVALARTCRAVTVSCVESTQQPPTAPARPDNAVVRSVALEGCRKALVRSETYSTDKQRWDASLDAIKAAAIACLVASTVEALLDTLEACFSPCLF</sequence>
<feature type="transmembrane region" description="Helical" evidence="2">
    <location>
        <begin position="117"/>
        <end position="140"/>
    </location>
</feature>
<keyword evidence="2" id="KW-0472">Membrane</keyword>
<feature type="region of interest" description="Disordered" evidence="1">
    <location>
        <begin position="1"/>
        <end position="26"/>
    </location>
</feature>
<accession>A0A5A8D9T5</accession>
<dbReference type="Proteomes" id="UP000324907">
    <property type="component" value="Unassembled WGS sequence"/>
</dbReference>
<organism evidence="3 4">
    <name type="scientific">Cafeteria roenbergensis</name>
    <name type="common">Marine flagellate</name>
    <dbReference type="NCBI Taxonomy" id="33653"/>
    <lineage>
        <taxon>Eukaryota</taxon>
        <taxon>Sar</taxon>
        <taxon>Stramenopiles</taxon>
        <taxon>Bigyra</taxon>
        <taxon>Opalozoa</taxon>
        <taxon>Bicosoecida</taxon>
        <taxon>Cafeteriaceae</taxon>
        <taxon>Cafeteria</taxon>
    </lineage>
</organism>
<feature type="transmembrane region" description="Helical" evidence="2">
    <location>
        <begin position="61"/>
        <end position="88"/>
    </location>
</feature>
<comment type="caution">
    <text evidence="3">The sequence shown here is derived from an EMBL/GenBank/DDBJ whole genome shotgun (WGS) entry which is preliminary data.</text>
</comment>
<dbReference type="AlphaFoldDB" id="A0A5A8D9T5"/>
<name>A0A5A8D9T5_CAFRO</name>